<evidence type="ECO:0008006" key="3">
    <source>
        <dbReference type="Google" id="ProtNLM"/>
    </source>
</evidence>
<reference evidence="1 2" key="1">
    <citation type="journal article" date="2017" name="Nat. Commun.">
        <title>Genome assembly with in vitro proximity ligation data and whole-genome triplication in lettuce.</title>
        <authorList>
            <person name="Reyes-Chin-Wo S."/>
            <person name="Wang Z."/>
            <person name="Yang X."/>
            <person name="Kozik A."/>
            <person name="Arikit S."/>
            <person name="Song C."/>
            <person name="Xia L."/>
            <person name="Froenicke L."/>
            <person name="Lavelle D.O."/>
            <person name="Truco M.J."/>
            <person name="Xia R."/>
            <person name="Zhu S."/>
            <person name="Xu C."/>
            <person name="Xu H."/>
            <person name="Xu X."/>
            <person name="Cox K."/>
            <person name="Korf I."/>
            <person name="Meyers B.C."/>
            <person name="Michelmore R.W."/>
        </authorList>
    </citation>
    <scope>NUCLEOTIDE SEQUENCE [LARGE SCALE GENOMIC DNA]</scope>
    <source>
        <strain evidence="2">cv. Salinas</strain>
        <tissue evidence="1">Seedlings</tissue>
    </source>
</reference>
<organism evidence="1 2">
    <name type="scientific">Lactuca sativa</name>
    <name type="common">Garden lettuce</name>
    <dbReference type="NCBI Taxonomy" id="4236"/>
    <lineage>
        <taxon>Eukaryota</taxon>
        <taxon>Viridiplantae</taxon>
        <taxon>Streptophyta</taxon>
        <taxon>Embryophyta</taxon>
        <taxon>Tracheophyta</taxon>
        <taxon>Spermatophyta</taxon>
        <taxon>Magnoliopsida</taxon>
        <taxon>eudicotyledons</taxon>
        <taxon>Gunneridae</taxon>
        <taxon>Pentapetalae</taxon>
        <taxon>asterids</taxon>
        <taxon>campanulids</taxon>
        <taxon>Asterales</taxon>
        <taxon>Asteraceae</taxon>
        <taxon>Cichorioideae</taxon>
        <taxon>Cichorieae</taxon>
        <taxon>Lactucinae</taxon>
        <taxon>Lactuca</taxon>
    </lineage>
</organism>
<dbReference type="AlphaFoldDB" id="A0A9R1UEB1"/>
<dbReference type="Proteomes" id="UP000235145">
    <property type="component" value="Unassembled WGS sequence"/>
</dbReference>
<evidence type="ECO:0000313" key="2">
    <source>
        <dbReference type="Proteomes" id="UP000235145"/>
    </source>
</evidence>
<sequence length="165" mass="19754">MGFWIFYLIYRVLWEKNAHDHRPILLLEHRGYYRSVPFRVFSSWFYIDVFDEVVRNSWAQDQGRMESSHPWFLKSNIRLWNTTSRVRLGSKLMELQQVLESIDASLMGDRRVTITKDITNLDHITNLDLAQKAKIQWGIEGDENSCYFHGYINRKRRPMAIRGDL</sequence>
<evidence type="ECO:0000313" key="1">
    <source>
        <dbReference type="EMBL" id="KAJ0185547.1"/>
    </source>
</evidence>
<comment type="caution">
    <text evidence="1">The sequence shown here is derived from an EMBL/GenBank/DDBJ whole genome shotgun (WGS) entry which is preliminary data.</text>
</comment>
<keyword evidence="2" id="KW-1185">Reference proteome</keyword>
<proteinExistence type="predicted"/>
<name>A0A9R1UEB1_LACSA</name>
<accession>A0A9R1UEB1</accession>
<gene>
    <name evidence="1" type="ORF">LSAT_V11C900460230</name>
</gene>
<protein>
    <recommendedName>
        <fullName evidence="3">RNA-directed DNA polymerase, eukaryota, reverse transcriptase zinc-binding domain protein</fullName>
    </recommendedName>
</protein>
<dbReference type="EMBL" id="NBSK02000009">
    <property type="protein sequence ID" value="KAJ0185547.1"/>
    <property type="molecule type" value="Genomic_DNA"/>
</dbReference>